<gene>
    <name evidence="1" type="ORF">A4U53_039070</name>
</gene>
<organism evidence="1 2">
    <name type="scientific">Rhizobium ruizarguesonis</name>
    <dbReference type="NCBI Taxonomy" id="2081791"/>
    <lineage>
        <taxon>Bacteria</taxon>
        <taxon>Pseudomonadati</taxon>
        <taxon>Pseudomonadota</taxon>
        <taxon>Alphaproteobacteria</taxon>
        <taxon>Hyphomicrobiales</taxon>
        <taxon>Rhizobiaceae</taxon>
        <taxon>Rhizobium/Agrobacterium group</taxon>
        <taxon>Rhizobium</taxon>
    </lineage>
</organism>
<dbReference type="EMBL" id="CP171854">
    <property type="protein sequence ID" value="XKM43570.1"/>
    <property type="molecule type" value="Genomic_DNA"/>
</dbReference>
<evidence type="ECO:0000313" key="2">
    <source>
        <dbReference type="Proteomes" id="UP000078465"/>
    </source>
</evidence>
<evidence type="ECO:0000313" key="1">
    <source>
        <dbReference type="EMBL" id="XKM43570.1"/>
    </source>
</evidence>
<keyword evidence="1" id="KW-0614">Plasmid</keyword>
<proteinExistence type="predicted"/>
<name>A0ACD5EX21_9HYPH</name>
<reference evidence="1" key="1">
    <citation type="submission" date="2024-10" db="EMBL/GenBank/DDBJ databases">
        <title>Strain of Rhizobium-related bacteria isolated fromm roots of Vavilovia formosa.</title>
        <authorList>
            <person name="Kimeklis A."/>
            <person name="Afonin A."/>
        </authorList>
    </citation>
    <scope>NUCLEOTIDE SEQUENCE</scope>
    <source>
        <strain evidence="1">Vaf-46</strain>
    </source>
</reference>
<geneLocation type="plasmid" evidence="1 2">
    <name>unnamed1</name>
</geneLocation>
<protein>
    <submittedName>
        <fullName evidence="1">Uncharacterized protein</fullName>
    </submittedName>
</protein>
<sequence length="119" mass="13537">MSNNWRNGVRLHHEDFVDSFVVKGAKQSDVYDAVVEEIGNLSAIPILRKIFQEQRLKSHRTNGRALCLEGNKKAGAKPHRPFQHRSSHQCQYIRGQKQISDFGSREHSRGALTSNADEL</sequence>
<dbReference type="Proteomes" id="UP000078465">
    <property type="component" value="Plasmid unnamed1"/>
</dbReference>
<accession>A0ACD5EX21</accession>